<dbReference type="EMBL" id="ML996515">
    <property type="protein sequence ID" value="KAF2726416.1"/>
    <property type="molecule type" value="Genomic_DNA"/>
</dbReference>
<protein>
    <submittedName>
        <fullName evidence="1">Uncharacterized protein</fullName>
    </submittedName>
</protein>
<gene>
    <name evidence="1" type="ORF">EJ04DRAFT_582636</name>
</gene>
<evidence type="ECO:0000313" key="2">
    <source>
        <dbReference type="Proteomes" id="UP000799444"/>
    </source>
</evidence>
<reference evidence="1" key="1">
    <citation type="journal article" date="2020" name="Stud. Mycol.">
        <title>101 Dothideomycetes genomes: a test case for predicting lifestyles and emergence of pathogens.</title>
        <authorList>
            <person name="Haridas S."/>
            <person name="Albert R."/>
            <person name="Binder M."/>
            <person name="Bloem J."/>
            <person name="Labutti K."/>
            <person name="Salamov A."/>
            <person name="Andreopoulos B."/>
            <person name="Baker S."/>
            <person name="Barry K."/>
            <person name="Bills G."/>
            <person name="Bluhm B."/>
            <person name="Cannon C."/>
            <person name="Castanera R."/>
            <person name="Culley D."/>
            <person name="Daum C."/>
            <person name="Ezra D."/>
            <person name="Gonzalez J."/>
            <person name="Henrissat B."/>
            <person name="Kuo A."/>
            <person name="Liang C."/>
            <person name="Lipzen A."/>
            <person name="Lutzoni F."/>
            <person name="Magnuson J."/>
            <person name="Mondo S."/>
            <person name="Nolan M."/>
            <person name="Ohm R."/>
            <person name="Pangilinan J."/>
            <person name="Park H.-J."/>
            <person name="Ramirez L."/>
            <person name="Alfaro M."/>
            <person name="Sun H."/>
            <person name="Tritt A."/>
            <person name="Yoshinaga Y."/>
            <person name="Zwiers L.-H."/>
            <person name="Turgeon B."/>
            <person name="Goodwin S."/>
            <person name="Spatafora J."/>
            <person name="Crous P."/>
            <person name="Grigoriev I."/>
        </authorList>
    </citation>
    <scope>NUCLEOTIDE SEQUENCE</scope>
    <source>
        <strain evidence="1">CBS 125425</strain>
    </source>
</reference>
<dbReference type="AlphaFoldDB" id="A0A9P4QKA2"/>
<evidence type="ECO:0000313" key="1">
    <source>
        <dbReference type="EMBL" id="KAF2726416.1"/>
    </source>
</evidence>
<comment type="caution">
    <text evidence="1">The sequence shown here is derived from an EMBL/GenBank/DDBJ whole genome shotgun (WGS) entry which is preliminary data.</text>
</comment>
<accession>A0A9P4QKA2</accession>
<organism evidence="1 2">
    <name type="scientific">Polyplosphaeria fusca</name>
    <dbReference type="NCBI Taxonomy" id="682080"/>
    <lineage>
        <taxon>Eukaryota</taxon>
        <taxon>Fungi</taxon>
        <taxon>Dikarya</taxon>
        <taxon>Ascomycota</taxon>
        <taxon>Pezizomycotina</taxon>
        <taxon>Dothideomycetes</taxon>
        <taxon>Pleosporomycetidae</taxon>
        <taxon>Pleosporales</taxon>
        <taxon>Tetraplosphaeriaceae</taxon>
        <taxon>Polyplosphaeria</taxon>
    </lineage>
</organism>
<proteinExistence type="predicted"/>
<sequence length="91" mass="10068">MLPEEERSKQTASIVTIPSCFDDDEKVALVEFHGGPPAFPSELKDNPLGDSQVEIGDTDISSDQHFCFTQLYIPKADSPTAAEYAPRLKQR</sequence>
<dbReference type="OrthoDB" id="3782109at2759"/>
<keyword evidence="2" id="KW-1185">Reference proteome</keyword>
<dbReference type="Proteomes" id="UP000799444">
    <property type="component" value="Unassembled WGS sequence"/>
</dbReference>
<name>A0A9P4QKA2_9PLEO</name>